<evidence type="ECO:0000313" key="11">
    <source>
        <dbReference type="EMBL" id="KIV88874.1"/>
    </source>
</evidence>
<dbReference type="VEuPathDB" id="FungiDB:PV10_08507"/>
<proteinExistence type="inferred from homology"/>
<evidence type="ECO:0000256" key="3">
    <source>
        <dbReference type="ARBA" id="ARBA00012954"/>
    </source>
</evidence>
<feature type="binding site" evidence="8">
    <location>
        <position position="359"/>
    </location>
    <ligand>
        <name>NAD(+)</name>
        <dbReference type="ChEBI" id="CHEBI:57540"/>
    </ligand>
</feature>
<dbReference type="InterPro" id="IPR036220">
    <property type="entry name" value="UDP-Glc/GDP-Man_DH_C_sf"/>
</dbReference>
<dbReference type="InterPro" id="IPR028356">
    <property type="entry name" value="UDPglc_DH_euk"/>
</dbReference>
<evidence type="ECO:0000256" key="2">
    <source>
        <dbReference type="ARBA" id="ARBA00006601"/>
    </source>
</evidence>
<feature type="binding site" evidence="8">
    <location>
        <position position="48"/>
    </location>
    <ligand>
        <name>NAD(+)</name>
        <dbReference type="ChEBI" id="CHEBI:57540"/>
    </ligand>
</feature>
<dbReference type="SUPFAM" id="SSF51735">
    <property type="entry name" value="NAD(P)-binding Rossmann-fold domains"/>
    <property type="match status" value="1"/>
</dbReference>
<protein>
    <recommendedName>
        <fullName evidence="3">UDP-glucose 6-dehydrogenase</fullName>
        <ecNumber evidence="3">1.1.1.22</ecNumber>
    </recommendedName>
</protein>
<dbReference type="FunFam" id="3.40.50.720:FF:000032">
    <property type="entry name" value="UDP-glucose 6-dehydrogenase"/>
    <property type="match status" value="1"/>
</dbReference>
<dbReference type="PIRSF" id="PIRSF500133">
    <property type="entry name" value="UDPglc_DH_euk"/>
    <property type="match status" value="1"/>
</dbReference>
<dbReference type="GO" id="GO:0051287">
    <property type="term" value="F:NAD binding"/>
    <property type="evidence" value="ECO:0007669"/>
    <property type="project" value="InterPro"/>
</dbReference>
<feature type="compositionally biased region" description="Basic and acidic residues" evidence="9">
    <location>
        <begin position="492"/>
        <end position="505"/>
    </location>
</feature>
<evidence type="ECO:0000259" key="10">
    <source>
        <dbReference type="SMART" id="SM00984"/>
    </source>
</evidence>
<feature type="binding site" evidence="8">
    <location>
        <position position="43"/>
    </location>
    <ligand>
        <name>NAD(+)</name>
        <dbReference type="ChEBI" id="CHEBI:57540"/>
    </ligand>
</feature>
<keyword evidence="12" id="KW-1185">Reference proteome</keyword>
<accession>A0A0D1Z4M2</accession>
<dbReference type="STRING" id="212818.A0A0D1Z4M2"/>
<dbReference type="Gene3D" id="3.40.50.720">
    <property type="entry name" value="NAD(P)-binding Rossmann-like Domain"/>
    <property type="match status" value="2"/>
</dbReference>
<reference evidence="11 12" key="1">
    <citation type="submission" date="2015-01" db="EMBL/GenBank/DDBJ databases">
        <title>The Genome Sequence of Exophiala mesophila CBS40295.</title>
        <authorList>
            <consortium name="The Broad Institute Genomics Platform"/>
            <person name="Cuomo C."/>
            <person name="de Hoog S."/>
            <person name="Gorbushina A."/>
            <person name="Stielow B."/>
            <person name="Teixiera M."/>
            <person name="Abouelleil A."/>
            <person name="Chapman S.B."/>
            <person name="Priest M."/>
            <person name="Young S.K."/>
            <person name="Wortman J."/>
            <person name="Nusbaum C."/>
            <person name="Birren B."/>
        </authorList>
    </citation>
    <scope>NUCLEOTIDE SEQUENCE [LARGE SCALE GENOMIC DNA]</scope>
    <source>
        <strain evidence="11 12">CBS 40295</strain>
    </source>
</reference>
<dbReference type="OrthoDB" id="5059218at2759"/>
<dbReference type="PIRSF" id="PIRSF000124">
    <property type="entry name" value="UDPglc_GDPman_dh"/>
    <property type="match status" value="1"/>
</dbReference>
<dbReference type="Proteomes" id="UP000054302">
    <property type="component" value="Unassembled WGS sequence"/>
</dbReference>
<evidence type="ECO:0000256" key="4">
    <source>
        <dbReference type="ARBA" id="ARBA00023002"/>
    </source>
</evidence>
<dbReference type="GO" id="GO:0003979">
    <property type="term" value="F:UDP-glucose 6-dehydrogenase activity"/>
    <property type="evidence" value="ECO:0007669"/>
    <property type="project" value="UniProtKB-EC"/>
</dbReference>
<evidence type="ECO:0000256" key="8">
    <source>
        <dbReference type="PIRSR" id="PIRSR500133-3"/>
    </source>
</evidence>
<evidence type="ECO:0000256" key="5">
    <source>
        <dbReference type="ARBA" id="ARBA00023027"/>
    </source>
</evidence>
<evidence type="ECO:0000313" key="12">
    <source>
        <dbReference type="Proteomes" id="UP000054302"/>
    </source>
</evidence>
<evidence type="ECO:0000256" key="7">
    <source>
        <dbReference type="PIRSR" id="PIRSR500133-1"/>
    </source>
</evidence>
<dbReference type="InterPro" id="IPR036291">
    <property type="entry name" value="NAD(P)-bd_dom_sf"/>
</dbReference>
<dbReference type="HOGENOM" id="CLU_023810_7_0_1"/>
<feature type="binding site" evidence="8">
    <location>
        <begin position="18"/>
        <end position="23"/>
    </location>
    <ligand>
        <name>NAD(+)</name>
        <dbReference type="ChEBI" id="CHEBI:57540"/>
    </ligand>
</feature>
<dbReference type="Gene3D" id="1.20.5.100">
    <property type="entry name" value="Cytochrome c1, transmembrane anchor, C-terminal"/>
    <property type="match status" value="1"/>
</dbReference>
<dbReference type="InterPro" id="IPR001732">
    <property type="entry name" value="UDP-Glc/GDP-Man_DH_N"/>
</dbReference>
<dbReference type="InterPro" id="IPR014027">
    <property type="entry name" value="UDP-Glc/GDP-Man_DH_C"/>
</dbReference>
<dbReference type="GO" id="GO:0006065">
    <property type="term" value="P:UDP-glucuronate biosynthetic process"/>
    <property type="evidence" value="ECO:0007669"/>
    <property type="project" value="UniProtKB-UniPathway"/>
</dbReference>
<dbReference type="Pfam" id="PF00984">
    <property type="entry name" value="UDPG_MGDP_dh"/>
    <property type="match status" value="1"/>
</dbReference>
<dbReference type="SMART" id="SM00984">
    <property type="entry name" value="UDPG_MGDP_dh_C"/>
    <property type="match status" value="1"/>
</dbReference>
<dbReference type="FunFam" id="3.40.50.720:FF:000193">
    <property type="entry name" value="UDP-glucose 6-dehydrogenase"/>
    <property type="match status" value="1"/>
</dbReference>
<evidence type="ECO:0000256" key="1">
    <source>
        <dbReference type="ARBA" id="ARBA00004701"/>
    </source>
</evidence>
<feature type="region of interest" description="Disordered" evidence="9">
    <location>
        <begin position="484"/>
        <end position="505"/>
    </location>
</feature>
<dbReference type="RefSeq" id="XP_016220448.1">
    <property type="nucleotide sequence ID" value="XM_016373537.1"/>
</dbReference>
<dbReference type="NCBIfam" id="TIGR03026">
    <property type="entry name" value="NDP-sugDHase"/>
    <property type="match status" value="1"/>
</dbReference>
<feature type="binding site" evidence="8">
    <location>
        <begin position="143"/>
        <end position="144"/>
    </location>
    <ligand>
        <name>NAD(+)</name>
        <dbReference type="ChEBI" id="CHEBI:57540"/>
    </ligand>
</feature>
<dbReference type="EC" id="1.1.1.22" evidence="3"/>
<dbReference type="GO" id="GO:0006024">
    <property type="term" value="P:glycosaminoglycan biosynthetic process"/>
    <property type="evidence" value="ECO:0007669"/>
    <property type="project" value="TreeGrafter"/>
</dbReference>
<comment type="catalytic activity">
    <reaction evidence="6">
        <text>UDP-alpha-D-glucose + 2 NAD(+) + H2O = UDP-alpha-D-glucuronate + 2 NADH + 3 H(+)</text>
        <dbReference type="Rhea" id="RHEA:23596"/>
        <dbReference type="ChEBI" id="CHEBI:15377"/>
        <dbReference type="ChEBI" id="CHEBI:15378"/>
        <dbReference type="ChEBI" id="CHEBI:57540"/>
        <dbReference type="ChEBI" id="CHEBI:57945"/>
        <dbReference type="ChEBI" id="CHEBI:58052"/>
        <dbReference type="ChEBI" id="CHEBI:58885"/>
        <dbReference type="EC" id="1.1.1.22"/>
    </reaction>
</comment>
<name>A0A0D1Z4M2_EXOME</name>
<feature type="active site" description="Nucleophile" evidence="7">
    <location>
        <position position="289"/>
    </location>
</feature>
<dbReference type="InterPro" id="IPR014026">
    <property type="entry name" value="UDP-Glc/GDP-Man_DH_dimer"/>
</dbReference>
<keyword evidence="5 8" id="KW-0520">NAD</keyword>
<dbReference type="InterPro" id="IPR008927">
    <property type="entry name" value="6-PGluconate_DH-like_C_sf"/>
</dbReference>
<evidence type="ECO:0000256" key="6">
    <source>
        <dbReference type="ARBA" id="ARBA00047473"/>
    </source>
</evidence>
<dbReference type="Pfam" id="PF03721">
    <property type="entry name" value="UDPG_MGDP_dh_N"/>
    <property type="match status" value="1"/>
</dbReference>
<keyword evidence="4" id="KW-0560">Oxidoreductase</keyword>
<gene>
    <name evidence="11" type="ORF">PV10_08507</name>
</gene>
<dbReference type="PANTHER" id="PTHR11374:SF3">
    <property type="entry name" value="UDP-GLUCOSE 6-DEHYDROGENASE"/>
    <property type="match status" value="1"/>
</dbReference>
<feature type="binding site" evidence="8">
    <location>
        <position position="178"/>
    </location>
    <ligand>
        <name>NAD(+)</name>
        <dbReference type="ChEBI" id="CHEBI:57540"/>
    </ligand>
</feature>
<feature type="domain" description="UDP-glucose/GDP-mannose dehydrogenase C-terminal" evidence="10">
    <location>
        <begin position="345"/>
        <end position="436"/>
    </location>
</feature>
<feature type="binding site" evidence="8">
    <location>
        <begin position="289"/>
        <end position="292"/>
    </location>
    <ligand>
        <name>NAD(+)</name>
        <dbReference type="ChEBI" id="CHEBI:57540"/>
    </ligand>
</feature>
<dbReference type="UniPathway" id="UPA00038">
    <property type="reaction ID" value="UER00491"/>
</dbReference>
<organism evidence="11 12">
    <name type="scientific">Exophiala mesophila</name>
    <name type="common">Black yeast-like fungus</name>
    <dbReference type="NCBI Taxonomy" id="212818"/>
    <lineage>
        <taxon>Eukaryota</taxon>
        <taxon>Fungi</taxon>
        <taxon>Dikarya</taxon>
        <taxon>Ascomycota</taxon>
        <taxon>Pezizomycotina</taxon>
        <taxon>Eurotiomycetes</taxon>
        <taxon>Chaetothyriomycetidae</taxon>
        <taxon>Chaetothyriales</taxon>
        <taxon>Herpotrichiellaceae</taxon>
        <taxon>Exophiala</taxon>
    </lineage>
</organism>
<dbReference type="GeneID" id="27326352"/>
<dbReference type="Pfam" id="PF03720">
    <property type="entry name" value="UDPG_MGDP_dh_C"/>
    <property type="match status" value="1"/>
</dbReference>
<dbReference type="AlphaFoldDB" id="A0A0D1Z4M2"/>
<comment type="pathway">
    <text evidence="1">Nucleotide-sugar biosynthesis; UDP-alpha-D-glucuronate biosynthesis; UDP-alpha-D-glucuronate from UDP-alpha-D-glucose: step 1/1.</text>
</comment>
<feature type="binding site" evidence="8">
    <location>
        <begin position="102"/>
        <end position="106"/>
    </location>
    <ligand>
        <name>NAD(+)</name>
        <dbReference type="ChEBI" id="CHEBI:57540"/>
    </ligand>
</feature>
<dbReference type="PANTHER" id="PTHR11374">
    <property type="entry name" value="UDP-GLUCOSE DEHYDROGENASE/UDP-MANNAC DEHYDROGENASE"/>
    <property type="match status" value="1"/>
</dbReference>
<dbReference type="OMA" id="CFIAVGT"/>
<dbReference type="GO" id="GO:0005634">
    <property type="term" value="C:nucleus"/>
    <property type="evidence" value="ECO:0007669"/>
    <property type="project" value="TreeGrafter"/>
</dbReference>
<sequence>MQPPIKNKRPLTNICCVGAGYVGGPSAAVIASKAPHLKVTVVDVDARRIEAWNSDNLPVYEPGLWDLVKPARDGTPDRPANLFFSTNIEQKVREADIVFIGVNTPTKKTGLGAGKASDLGWLEAATRRVAQAAEKDTIIVEKSTVPCGTANSMREILMANAQPGVHFEVLSNPEFLAEGTAIKNLLNPDRILVGCLETQSGYIASAGLVDIYANWVPRERIITMNLWSSELSKLAANAMLAQRISSINALSSICEAVSANVQDVAYAVGLDSRIGPKMMNASVGFGGSCFKKDILNLVYISESLNLPEVAAYWQAVVSVNEYQKNRFVRGIVKSMHNNLVGKKLAILGFAYKKDTGDTRESAAIDVVNSLLAENATIHIFDPQVRPEQIMSDLHLTMDDDRVTICDDPYIACQDAHGVVILTEWDMFTTKKPIIRAGAAKKAEAIVQVAEIIDTPTEEKEIILDAPAVADVTVDTATTTTTTLITPPVSPPRDARDAEPKTPKHEKIDWSRVASLMDRPKYVFDGRNTIDVAQLESLGFKVSSIGVSSRTL</sequence>
<comment type="similarity">
    <text evidence="2">Belongs to the UDP-glucose/GDP-mannose dehydrogenase family.</text>
</comment>
<evidence type="ECO:0000256" key="9">
    <source>
        <dbReference type="SAM" id="MobiDB-lite"/>
    </source>
</evidence>
<dbReference type="SUPFAM" id="SSF52413">
    <property type="entry name" value="UDP-glucose/GDP-mannose dehydrogenase C-terminal domain"/>
    <property type="match status" value="1"/>
</dbReference>
<dbReference type="FunFam" id="1.20.5.100:FF:000001">
    <property type="entry name" value="UDP-glucose 6-dehydrogenase"/>
    <property type="match status" value="1"/>
</dbReference>
<dbReference type="InterPro" id="IPR017476">
    <property type="entry name" value="UDP-Glc/GDP-Man"/>
</dbReference>
<dbReference type="EMBL" id="KN847525">
    <property type="protein sequence ID" value="KIV88874.1"/>
    <property type="molecule type" value="Genomic_DNA"/>
</dbReference>
<dbReference type="SUPFAM" id="SSF48179">
    <property type="entry name" value="6-phosphogluconate dehydrogenase C-terminal domain-like"/>
    <property type="match status" value="1"/>
</dbReference>